<dbReference type="GO" id="GO:0008757">
    <property type="term" value="F:S-adenosylmethionine-dependent methyltransferase activity"/>
    <property type="evidence" value="ECO:0007669"/>
    <property type="project" value="InterPro"/>
</dbReference>
<name>A0A2Z2MB21_THEPR</name>
<dbReference type="EMBL" id="CP014862">
    <property type="protein sequence ID" value="ASJ01792.1"/>
    <property type="molecule type" value="Genomic_DNA"/>
</dbReference>
<dbReference type="Gene3D" id="3.40.50.150">
    <property type="entry name" value="Vaccinia Virus protein VP39"/>
    <property type="match status" value="1"/>
</dbReference>
<reference evidence="2 3" key="1">
    <citation type="submission" date="2016-03" db="EMBL/GenBank/DDBJ databases">
        <title>Complete genome sequence of Thermococcus profundus strain DT5432.</title>
        <authorList>
            <person name="Oger P.M."/>
        </authorList>
    </citation>
    <scope>NUCLEOTIDE SEQUENCE [LARGE SCALE GENOMIC DNA]</scope>
    <source>
        <strain evidence="2 3">DT 5432</strain>
    </source>
</reference>
<keyword evidence="3" id="KW-1185">Reference proteome</keyword>
<dbReference type="CDD" id="cd02440">
    <property type="entry name" value="AdoMet_MTases"/>
    <property type="match status" value="1"/>
</dbReference>
<evidence type="ECO:0000259" key="1">
    <source>
        <dbReference type="Pfam" id="PF08241"/>
    </source>
</evidence>
<organism evidence="2 3">
    <name type="scientific">Thermococcus profundus</name>
    <dbReference type="NCBI Taxonomy" id="49899"/>
    <lineage>
        <taxon>Archaea</taxon>
        <taxon>Methanobacteriati</taxon>
        <taxon>Methanobacteriota</taxon>
        <taxon>Thermococci</taxon>
        <taxon>Thermococcales</taxon>
        <taxon>Thermococcaceae</taxon>
        <taxon>Thermococcus</taxon>
    </lineage>
</organism>
<sequence>MEGGIYFLTSREARRLLLTRGPVRINLDLRKTNRTWEVEMRDDGALFPDGTLVERCIIERIAGDEGSVYFVKNGGVYKAAIATDAGFYKLVPTIPPTIEINGIRMHRTKEVNPLQDTRNKVNTVMPKEGETVLDTCMGLGYTAIEASRRGAYVITIEKDLHVIELARINPWSRELFTGGKVQVIQGDAFEVVKKFNDESFDAVIHDPPRFSLAGHLYSEEFYRELFRILKPGGRLFHYVGNPGKRYRRKDLQKGVMERLRKAGFVGVRRVEEALGIVAKKPKYGAKTGGRD</sequence>
<dbReference type="InterPro" id="IPR013216">
    <property type="entry name" value="Methyltransf_11"/>
</dbReference>
<dbReference type="AlphaFoldDB" id="A0A2Z2MB21"/>
<feature type="domain" description="Methyltransferase type 11" evidence="1">
    <location>
        <begin position="133"/>
        <end position="236"/>
    </location>
</feature>
<dbReference type="SUPFAM" id="SSF53335">
    <property type="entry name" value="S-adenosyl-L-methionine-dependent methyltransferases"/>
    <property type="match status" value="1"/>
</dbReference>
<proteinExistence type="predicted"/>
<dbReference type="KEGG" id="tprf:A3L09_00210"/>
<dbReference type="RefSeq" id="WP_232473543.1">
    <property type="nucleotide sequence ID" value="NZ_CP014862.1"/>
</dbReference>
<dbReference type="GeneID" id="33318785"/>
<accession>A0A2Z2MB21</accession>
<dbReference type="Proteomes" id="UP000250179">
    <property type="component" value="Chromosome"/>
</dbReference>
<evidence type="ECO:0000313" key="3">
    <source>
        <dbReference type="Proteomes" id="UP000250179"/>
    </source>
</evidence>
<evidence type="ECO:0000313" key="2">
    <source>
        <dbReference type="EMBL" id="ASJ01792.1"/>
    </source>
</evidence>
<gene>
    <name evidence="2" type="ORF">A3L09_00210</name>
</gene>
<dbReference type="InterPro" id="IPR029063">
    <property type="entry name" value="SAM-dependent_MTases_sf"/>
</dbReference>
<protein>
    <recommendedName>
        <fullName evidence="1">Methyltransferase type 11 domain-containing protein</fullName>
    </recommendedName>
</protein>
<dbReference type="Pfam" id="PF08241">
    <property type="entry name" value="Methyltransf_11"/>
    <property type="match status" value="1"/>
</dbReference>